<evidence type="ECO:0000313" key="1">
    <source>
        <dbReference type="EMBL" id="KKN52707.1"/>
    </source>
</evidence>
<accession>A0A0F9RS72</accession>
<comment type="caution">
    <text evidence="1">The sequence shown here is derived from an EMBL/GenBank/DDBJ whole genome shotgun (WGS) entry which is preliminary data.</text>
</comment>
<organism evidence="1">
    <name type="scientific">marine sediment metagenome</name>
    <dbReference type="NCBI Taxonomy" id="412755"/>
    <lineage>
        <taxon>unclassified sequences</taxon>
        <taxon>metagenomes</taxon>
        <taxon>ecological metagenomes</taxon>
    </lineage>
</organism>
<name>A0A0F9RS72_9ZZZZ</name>
<dbReference type="EMBL" id="LAZR01001008">
    <property type="protein sequence ID" value="KKN52707.1"/>
    <property type="molecule type" value="Genomic_DNA"/>
</dbReference>
<protein>
    <submittedName>
        <fullName evidence="1">Uncharacterized protein</fullName>
    </submittedName>
</protein>
<proteinExistence type="predicted"/>
<sequence length="70" mass="7913">MHEYENFRRVAYGHHEDQDGQAVFIPVCIRCARFVKPDETVQFGEGGLAPGPNATCTQHGRTEMLFEGFL</sequence>
<gene>
    <name evidence="1" type="ORF">LCGC14_0609880</name>
</gene>
<reference evidence="1" key="1">
    <citation type="journal article" date="2015" name="Nature">
        <title>Complex archaea that bridge the gap between prokaryotes and eukaryotes.</title>
        <authorList>
            <person name="Spang A."/>
            <person name="Saw J.H."/>
            <person name="Jorgensen S.L."/>
            <person name="Zaremba-Niedzwiedzka K."/>
            <person name="Martijn J."/>
            <person name="Lind A.E."/>
            <person name="van Eijk R."/>
            <person name="Schleper C."/>
            <person name="Guy L."/>
            <person name="Ettema T.J."/>
        </authorList>
    </citation>
    <scope>NUCLEOTIDE SEQUENCE</scope>
</reference>
<dbReference type="AlphaFoldDB" id="A0A0F9RS72"/>